<keyword evidence="11" id="KW-0004">4Fe-4S</keyword>
<dbReference type="FunFam" id="3.40.50.11840:FF:000001">
    <property type="entry name" value="2-(3-amino-3-carboxypropyl)histidine synthase subunit 1"/>
    <property type="match status" value="1"/>
</dbReference>
<comment type="similarity">
    <text evidence="2 11">Belongs to the DPH1/DPH2 family. DPH1 subfamily.</text>
</comment>
<comment type="catalytic activity">
    <reaction evidence="10 11">
        <text>L-histidyl-[translation elongation factor 2] + S-adenosyl-L-methionine = 2-[(3S)-amino-3-carboxypropyl]-L-histidyl-[translation elongation factor 2] + S-methyl-5'-thioadenosine + H(+)</text>
        <dbReference type="Rhea" id="RHEA:36783"/>
        <dbReference type="Rhea" id="RHEA-COMP:9748"/>
        <dbReference type="Rhea" id="RHEA-COMP:9749"/>
        <dbReference type="ChEBI" id="CHEBI:15378"/>
        <dbReference type="ChEBI" id="CHEBI:17509"/>
        <dbReference type="ChEBI" id="CHEBI:29979"/>
        <dbReference type="ChEBI" id="CHEBI:59789"/>
        <dbReference type="ChEBI" id="CHEBI:73995"/>
        <dbReference type="EC" id="2.5.1.108"/>
    </reaction>
</comment>
<evidence type="ECO:0000256" key="4">
    <source>
        <dbReference type="ARBA" id="ARBA00021915"/>
    </source>
</evidence>
<dbReference type="OrthoDB" id="1649088at2759"/>
<dbReference type="Gene3D" id="3.40.50.11840">
    <property type="entry name" value="Diphthamide synthesis DPH1/DPH2 domain 1"/>
    <property type="match status" value="1"/>
</dbReference>
<dbReference type="GO" id="GO:0017183">
    <property type="term" value="P:protein histidyl modification to diphthamide"/>
    <property type="evidence" value="ECO:0007669"/>
    <property type="project" value="UniProtKB-UniRule"/>
</dbReference>
<dbReference type="AlphaFoldDB" id="A0A9X6NK66"/>
<reference evidence="13" key="1">
    <citation type="submission" date="2017-01" db="EMBL/GenBank/DDBJ databases">
        <title>Comparative genomics of anhydrobiosis in the tardigrade Hypsibius dujardini.</title>
        <authorList>
            <person name="Yoshida Y."/>
            <person name="Koutsovoulos G."/>
            <person name="Laetsch D."/>
            <person name="Stevens L."/>
            <person name="Kumar S."/>
            <person name="Horikawa D."/>
            <person name="Ishino K."/>
            <person name="Komine S."/>
            <person name="Tomita M."/>
            <person name="Blaxter M."/>
            <person name="Arakawa K."/>
        </authorList>
    </citation>
    <scope>NUCLEOTIDE SEQUENCE [LARGE SCALE GENOMIC DNA]</scope>
    <source>
        <strain evidence="13">Z151</strain>
    </source>
</reference>
<keyword evidence="7" id="KW-0479">Metal-binding</keyword>
<dbReference type="GO" id="GO:0090560">
    <property type="term" value="F:2-(3-amino-3-carboxypropyl)histidine synthase activity"/>
    <property type="evidence" value="ECO:0007669"/>
    <property type="project" value="UniProtKB-UniRule"/>
</dbReference>
<keyword evidence="9" id="KW-0411">Iron-sulfur</keyword>
<dbReference type="Pfam" id="PF01866">
    <property type="entry name" value="Diphthamide_syn"/>
    <property type="match status" value="1"/>
</dbReference>
<dbReference type="InterPro" id="IPR042264">
    <property type="entry name" value="DPH1/DPH2_2"/>
</dbReference>
<evidence type="ECO:0000256" key="9">
    <source>
        <dbReference type="ARBA" id="ARBA00023014"/>
    </source>
</evidence>
<evidence type="ECO:0000313" key="12">
    <source>
        <dbReference type="EMBL" id="OWA51941.1"/>
    </source>
</evidence>
<dbReference type="InterPro" id="IPR042263">
    <property type="entry name" value="DPH1/DPH2_1"/>
</dbReference>
<keyword evidence="8" id="KW-0408">Iron</keyword>
<keyword evidence="6 11" id="KW-0949">S-adenosyl-L-methionine</keyword>
<sequence length="424" mass="46424">MDGGSSLNSGAIVVKASDAERKTFGASAKARQLINKIPDELLNNPDLLAEIARLPTNYNFEIAKTIWRIRCTESKRVALQFPEGLLLFACPIADIIERFTGAETVVMGDVTYGACCVDDFTARALGCDFMVHYGHSCLVPIDITSGIKMLYVFVDIAFDVRHLLATLEKNFTPASRFALVSTIQFIASLHLLGEELRSKGYSVLIPQAHPLSPGEVLGCTSPKIKDVDVLLYVGDGRFHLESAMIANPHLQAYKYDPYTKTLSRDSYDMPRMLLNRGGAITTAASAKLFGIVWGTLGRQGSPKVLATLENRLKAAGKTYVIVLLSEVFPGKLALFPEVDAWVQIACPRLSIDWGTAFKKPLLTPYELSVALDTAVLSADYPMDFYARNSLGPWTPNYAPPKEKPTRVVAVNDGSLNETTIVPPF</sequence>
<evidence type="ECO:0000256" key="7">
    <source>
        <dbReference type="ARBA" id="ARBA00022723"/>
    </source>
</evidence>
<keyword evidence="13" id="KW-1185">Reference proteome</keyword>
<dbReference type="PIRSF" id="PIRSF004967">
    <property type="entry name" value="DPH1"/>
    <property type="match status" value="1"/>
</dbReference>
<dbReference type="Gene3D" id="3.40.50.11860">
    <property type="entry name" value="Diphthamide synthesis DPH1/DPH2 domain 3"/>
    <property type="match status" value="1"/>
</dbReference>
<dbReference type="NCBIfam" id="TIGR00322">
    <property type="entry name" value="diphth2_R"/>
    <property type="match status" value="1"/>
</dbReference>
<comment type="pathway">
    <text evidence="1 11">Protein modification; peptidyl-diphthamide biosynthesis.</text>
</comment>
<dbReference type="Proteomes" id="UP000192578">
    <property type="component" value="Unassembled WGS sequence"/>
</dbReference>
<keyword evidence="5 11" id="KW-0808">Transferase</keyword>
<evidence type="ECO:0000313" key="13">
    <source>
        <dbReference type="Proteomes" id="UP000192578"/>
    </source>
</evidence>
<evidence type="ECO:0000256" key="1">
    <source>
        <dbReference type="ARBA" id="ARBA00005156"/>
    </source>
</evidence>
<comment type="cofactor">
    <cofactor evidence="11">
        <name>[4Fe-4S] cluster</name>
        <dbReference type="ChEBI" id="CHEBI:49883"/>
    </cofactor>
    <text evidence="11">Binds 1 [4Fe-4S] cluster per subunit. The cluster is coordinated with 3 cysteines and an exchangeable S-adenosyl-L-methionine.</text>
</comment>
<dbReference type="PANTHER" id="PTHR10762:SF1">
    <property type="entry name" value="2-(3-AMINO-3-CARBOXYPROPYL)HISTIDINE SYNTHASE SUBUNIT 1"/>
    <property type="match status" value="1"/>
</dbReference>
<dbReference type="SFLD" id="SFLDS00032">
    <property type="entry name" value="Radical_SAM_3-amino-3-carboxyp"/>
    <property type="match status" value="1"/>
</dbReference>
<evidence type="ECO:0000256" key="6">
    <source>
        <dbReference type="ARBA" id="ARBA00022691"/>
    </source>
</evidence>
<dbReference type="GO" id="GO:0046872">
    <property type="term" value="F:metal ion binding"/>
    <property type="evidence" value="ECO:0007669"/>
    <property type="project" value="UniProtKB-KW"/>
</dbReference>
<evidence type="ECO:0000256" key="11">
    <source>
        <dbReference type="PIRNR" id="PIRNR004967"/>
    </source>
</evidence>
<comment type="function">
    <text evidence="11">Catalyzes the first step of diphthamide biosynthesis, a post-translational modification of histidine which occurs in elongation factor 2.</text>
</comment>
<dbReference type="PANTHER" id="PTHR10762">
    <property type="entry name" value="DIPHTHAMIDE BIOSYNTHESIS PROTEIN"/>
    <property type="match status" value="1"/>
</dbReference>
<evidence type="ECO:0000256" key="5">
    <source>
        <dbReference type="ARBA" id="ARBA00022679"/>
    </source>
</evidence>
<dbReference type="EC" id="2.5.1.108" evidence="3 11"/>
<evidence type="ECO:0000256" key="2">
    <source>
        <dbReference type="ARBA" id="ARBA00010173"/>
    </source>
</evidence>
<organism evidence="12 13">
    <name type="scientific">Hypsibius exemplaris</name>
    <name type="common">Freshwater tardigrade</name>
    <dbReference type="NCBI Taxonomy" id="2072580"/>
    <lineage>
        <taxon>Eukaryota</taxon>
        <taxon>Metazoa</taxon>
        <taxon>Ecdysozoa</taxon>
        <taxon>Tardigrada</taxon>
        <taxon>Eutardigrada</taxon>
        <taxon>Parachela</taxon>
        <taxon>Hypsibioidea</taxon>
        <taxon>Hypsibiidae</taxon>
        <taxon>Hypsibius</taxon>
    </lineage>
</organism>
<dbReference type="FunFam" id="3.40.50.11860:FF:000002">
    <property type="entry name" value="2-(3-amino-3-carboxypropyl)histidine synthase subunit 1"/>
    <property type="match status" value="1"/>
</dbReference>
<name>A0A9X6NK66_HYPEX</name>
<dbReference type="FunFam" id="3.40.50.11850:FF:000001">
    <property type="entry name" value="2-(3-amino-3-carboxypropyl)histidine synthase subunit 1"/>
    <property type="match status" value="1"/>
</dbReference>
<evidence type="ECO:0000256" key="3">
    <source>
        <dbReference type="ARBA" id="ARBA00012221"/>
    </source>
</evidence>
<evidence type="ECO:0000256" key="8">
    <source>
        <dbReference type="ARBA" id="ARBA00023004"/>
    </source>
</evidence>
<protein>
    <recommendedName>
        <fullName evidence="4 11">2-(3-amino-3-carboxypropyl)histidine synthase subunit 1</fullName>
        <ecNumber evidence="3 11">2.5.1.108</ecNumber>
    </recommendedName>
</protein>
<comment type="caution">
    <text evidence="12">The sequence shown here is derived from an EMBL/GenBank/DDBJ whole genome shotgun (WGS) entry which is preliminary data.</text>
</comment>
<dbReference type="InterPro" id="IPR042265">
    <property type="entry name" value="DPH1/DPH2_3"/>
</dbReference>
<accession>A0A9X6NK66</accession>
<dbReference type="InterPro" id="IPR016435">
    <property type="entry name" value="DPH1/DPH2"/>
</dbReference>
<proteinExistence type="inferred from homology"/>
<dbReference type="GO" id="GO:0051539">
    <property type="term" value="F:4 iron, 4 sulfur cluster binding"/>
    <property type="evidence" value="ECO:0007669"/>
    <property type="project" value="UniProtKB-UniRule"/>
</dbReference>
<dbReference type="SFLD" id="SFLDG01121">
    <property type="entry name" value="Diphthamide_biosynthesis"/>
    <property type="match status" value="1"/>
</dbReference>
<dbReference type="Gene3D" id="3.40.50.11850">
    <property type="entry name" value="Diphthamide synthesis DPH1/DPH2 domain 2"/>
    <property type="match status" value="1"/>
</dbReference>
<evidence type="ECO:0000256" key="10">
    <source>
        <dbReference type="ARBA" id="ARBA00048403"/>
    </source>
</evidence>
<dbReference type="EMBL" id="MTYJ01000245">
    <property type="protein sequence ID" value="OWA51941.1"/>
    <property type="molecule type" value="Genomic_DNA"/>
</dbReference>
<dbReference type="InterPro" id="IPR035435">
    <property type="entry name" value="DPH1/DPH2_euk_archaea"/>
</dbReference>
<gene>
    <name evidence="12" type="ORF">BV898_16401</name>
</gene>